<feature type="region of interest" description="Disordered" evidence="1">
    <location>
        <begin position="33"/>
        <end position="54"/>
    </location>
</feature>
<evidence type="ECO:0000313" key="2">
    <source>
        <dbReference type="EMBL" id="CAH2249523.1"/>
    </source>
</evidence>
<evidence type="ECO:0000313" key="3">
    <source>
        <dbReference type="Proteomes" id="UP001295444"/>
    </source>
</evidence>
<dbReference type="EMBL" id="OW240913">
    <property type="protein sequence ID" value="CAH2249523.1"/>
    <property type="molecule type" value="Genomic_DNA"/>
</dbReference>
<keyword evidence="3" id="KW-1185">Reference proteome</keyword>
<accession>A0AAD1VQK6</accession>
<reference evidence="2" key="1">
    <citation type="submission" date="2022-03" db="EMBL/GenBank/DDBJ databases">
        <authorList>
            <person name="Alioto T."/>
            <person name="Alioto T."/>
            <person name="Gomez Garrido J."/>
        </authorList>
    </citation>
    <scope>NUCLEOTIDE SEQUENCE</scope>
</reference>
<dbReference type="AlphaFoldDB" id="A0AAD1VQK6"/>
<sequence length="54" mass="6036">MADAYHDMGMESLSESDDEYLGDISTQIPQWRLQNAPPTQPDHQLATKVDLSGM</sequence>
<proteinExistence type="predicted"/>
<name>A0AAD1VQK6_PELCU</name>
<feature type="non-terminal residue" evidence="2">
    <location>
        <position position="54"/>
    </location>
</feature>
<protein>
    <submittedName>
        <fullName evidence="2">Uncharacterized protein</fullName>
    </submittedName>
</protein>
<evidence type="ECO:0000256" key="1">
    <source>
        <dbReference type="SAM" id="MobiDB-lite"/>
    </source>
</evidence>
<dbReference type="Proteomes" id="UP001295444">
    <property type="component" value="Chromosome 02"/>
</dbReference>
<gene>
    <name evidence="2" type="ORF">PECUL_23A030663</name>
</gene>
<organism evidence="2 3">
    <name type="scientific">Pelobates cultripes</name>
    <name type="common">Western spadefoot toad</name>
    <dbReference type="NCBI Taxonomy" id="61616"/>
    <lineage>
        <taxon>Eukaryota</taxon>
        <taxon>Metazoa</taxon>
        <taxon>Chordata</taxon>
        <taxon>Craniata</taxon>
        <taxon>Vertebrata</taxon>
        <taxon>Euteleostomi</taxon>
        <taxon>Amphibia</taxon>
        <taxon>Batrachia</taxon>
        <taxon>Anura</taxon>
        <taxon>Pelobatoidea</taxon>
        <taxon>Pelobatidae</taxon>
        <taxon>Pelobates</taxon>
    </lineage>
</organism>